<dbReference type="InterPro" id="IPR011006">
    <property type="entry name" value="CheY-like_superfamily"/>
</dbReference>
<dbReference type="InterPro" id="IPR001789">
    <property type="entry name" value="Sig_transdc_resp-reg_receiver"/>
</dbReference>
<evidence type="ECO:0000259" key="8">
    <source>
        <dbReference type="PROSITE" id="PS50110"/>
    </source>
</evidence>
<dbReference type="SMART" id="SM00862">
    <property type="entry name" value="Trans_reg_C"/>
    <property type="match status" value="1"/>
</dbReference>
<dbReference type="PROSITE" id="PS50110">
    <property type="entry name" value="RESPONSE_REGULATORY"/>
    <property type="match status" value="1"/>
</dbReference>
<reference evidence="10" key="1">
    <citation type="submission" date="2022-04" db="EMBL/GenBank/DDBJ databases">
        <title>Lysobacter sp. CAU 1642 isolated from sea sand.</title>
        <authorList>
            <person name="Kim W."/>
        </authorList>
    </citation>
    <scope>NUCLEOTIDE SEQUENCE</scope>
    <source>
        <strain evidence="10">CAU 1642</strain>
    </source>
</reference>
<dbReference type="CDD" id="cd17574">
    <property type="entry name" value="REC_OmpR"/>
    <property type="match status" value="1"/>
</dbReference>
<dbReference type="InterPro" id="IPR001867">
    <property type="entry name" value="OmpR/PhoB-type_DNA-bd"/>
</dbReference>
<dbReference type="Pfam" id="PF00072">
    <property type="entry name" value="Response_reg"/>
    <property type="match status" value="1"/>
</dbReference>
<accession>A0ABT0GDT4</accession>
<dbReference type="Gene3D" id="1.10.10.10">
    <property type="entry name" value="Winged helix-like DNA-binding domain superfamily/Winged helix DNA-binding domain"/>
    <property type="match status" value="1"/>
</dbReference>
<dbReference type="PANTHER" id="PTHR48111:SF22">
    <property type="entry name" value="REGULATOR OF RPOS"/>
    <property type="match status" value="1"/>
</dbReference>
<dbReference type="SUPFAM" id="SSF52172">
    <property type="entry name" value="CheY-like"/>
    <property type="match status" value="1"/>
</dbReference>
<dbReference type="CDD" id="cd00383">
    <property type="entry name" value="trans_reg_C"/>
    <property type="match status" value="1"/>
</dbReference>
<dbReference type="Proteomes" id="UP001431449">
    <property type="component" value="Unassembled WGS sequence"/>
</dbReference>
<dbReference type="Pfam" id="PF00486">
    <property type="entry name" value="Trans_reg_C"/>
    <property type="match status" value="1"/>
</dbReference>
<dbReference type="Gene3D" id="6.10.250.690">
    <property type="match status" value="1"/>
</dbReference>
<protein>
    <submittedName>
        <fullName evidence="10">Response regulator transcription factor</fullName>
    </submittedName>
</protein>
<keyword evidence="11" id="KW-1185">Reference proteome</keyword>
<feature type="domain" description="Response regulatory" evidence="8">
    <location>
        <begin position="8"/>
        <end position="123"/>
    </location>
</feature>
<evidence type="ECO:0000256" key="4">
    <source>
        <dbReference type="ARBA" id="ARBA00023125"/>
    </source>
</evidence>
<dbReference type="InterPro" id="IPR016032">
    <property type="entry name" value="Sig_transdc_resp-reg_C-effctor"/>
</dbReference>
<keyword evidence="3" id="KW-0805">Transcription regulation</keyword>
<gene>
    <name evidence="10" type="ORF">M0G41_03360</name>
</gene>
<dbReference type="RefSeq" id="WP_248205012.1">
    <property type="nucleotide sequence ID" value="NZ_JALNMH010000002.1"/>
</dbReference>
<evidence type="ECO:0000259" key="9">
    <source>
        <dbReference type="PROSITE" id="PS51755"/>
    </source>
</evidence>
<organism evidence="10 11">
    <name type="scientific">Pseudomarimonas salicorniae</name>
    <dbReference type="NCBI Taxonomy" id="2933270"/>
    <lineage>
        <taxon>Bacteria</taxon>
        <taxon>Pseudomonadati</taxon>
        <taxon>Pseudomonadota</taxon>
        <taxon>Gammaproteobacteria</taxon>
        <taxon>Lysobacterales</taxon>
        <taxon>Lysobacteraceae</taxon>
        <taxon>Pseudomarimonas</taxon>
    </lineage>
</organism>
<dbReference type="PANTHER" id="PTHR48111">
    <property type="entry name" value="REGULATOR OF RPOS"/>
    <property type="match status" value="1"/>
</dbReference>
<evidence type="ECO:0000256" key="7">
    <source>
        <dbReference type="PROSITE-ProRule" id="PRU01091"/>
    </source>
</evidence>
<dbReference type="EMBL" id="JALNMH010000002">
    <property type="protein sequence ID" value="MCK7592702.1"/>
    <property type="molecule type" value="Genomic_DNA"/>
</dbReference>
<evidence type="ECO:0000256" key="2">
    <source>
        <dbReference type="ARBA" id="ARBA00023012"/>
    </source>
</evidence>
<evidence type="ECO:0000256" key="1">
    <source>
        <dbReference type="ARBA" id="ARBA00022553"/>
    </source>
</evidence>
<feature type="modified residue" description="4-aspartylphosphate" evidence="6">
    <location>
        <position position="57"/>
    </location>
</feature>
<name>A0ABT0GDT4_9GAMM</name>
<comment type="caution">
    <text evidence="10">The sequence shown here is derived from an EMBL/GenBank/DDBJ whole genome shotgun (WGS) entry which is preliminary data.</text>
</comment>
<proteinExistence type="predicted"/>
<evidence type="ECO:0000313" key="11">
    <source>
        <dbReference type="Proteomes" id="UP001431449"/>
    </source>
</evidence>
<evidence type="ECO:0000313" key="10">
    <source>
        <dbReference type="EMBL" id="MCK7592702.1"/>
    </source>
</evidence>
<dbReference type="InterPro" id="IPR039420">
    <property type="entry name" value="WalR-like"/>
</dbReference>
<dbReference type="SUPFAM" id="SSF46894">
    <property type="entry name" value="C-terminal effector domain of the bipartite response regulators"/>
    <property type="match status" value="1"/>
</dbReference>
<feature type="DNA-binding region" description="OmpR/PhoB-type" evidence="7">
    <location>
        <begin position="133"/>
        <end position="230"/>
    </location>
</feature>
<feature type="domain" description="OmpR/PhoB-type" evidence="9">
    <location>
        <begin position="133"/>
        <end position="230"/>
    </location>
</feature>
<dbReference type="Gene3D" id="3.40.50.2300">
    <property type="match status" value="1"/>
</dbReference>
<keyword evidence="4 7" id="KW-0238">DNA-binding</keyword>
<keyword evidence="5" id="KW-0804">Transcription</keyword>
<evidence type="ECO:0000256" key="6">
    <source>
        <dbReference type="PROSITE-ProRule" id="PRU00169"/>
    </source>
</evidence>
<evidence type="ECO:0000256" key="3">
    <source>
        <dbReference type="ARBA" id="ARBA00023015"/>
    </source>
</evidence>
<dbReference type="InterPro" id="IPR036388">
    <property type="entry name" value="WH-like_DNA-bd_sf"/>
</dbReference>
<dbReference type="PROSITE" id="PS51755">
    <property type="entry name" value="OMPR_PHOB"/>
    <property type="match status" value="1"/>
</dbReference>
<sequence>MNSGSALRLLIVEDNHSLVANLFEYFEARGYILDAAPDGLTGLHLAITNDYDAIVLDWMLPRMAGPEVASKLRLEARKQTPIIMLTARDELADKLGGFRAGADDYLTKPFDLPELEVRIEALRNRCAGERSISRELVVEDLRLDLGTLEVERAGKLLKLYPACRRLLETLMRASPAVVPRERLEAALWGDDPPDADLLRSHMYELRRAIDSPFEAKLLHTVPKEGYRLGKANAE</sequence>
<evidence type="ECO:0000256" key="5">
    <source>
        <dbReference type="ARBA" id="ARBA00023163"/>
    </source>
</evidence>
<dbReference type="SMART" id="SM00448">
    <property type="entry name" value="REC"/>
    <property type="match status" value="1"/>
</dbReference>
<keyword evidence="1 6" id="KW-0597">Phosphoprotein</keyword>
<keyword evidence="2" id="KW-0902">Two-component regulatory system</keyword>